<organism evidence="1 2">
    <name type="scientific">Psychroflexus torquis (strain ATCC 700755 / CIP 106069 / ACAM 623)</name>
    <dbReference type="NCBI Taxonomy" id="313595"/>
    <lineage>
        <taxon>Bacteria</taxon>
        <taxon>Pseudomonadati</taxon>
        <taxon>Bacteroidota</taxon>
        <taxon>Flavobacteriia</taxon>
        <taxon>Flavobacteriales</taxon>
        <taxon>Flavobacteriaceae</taxon>
        <taxon>Psychroflexus</taxon>
    </lineage>
</organism>
<gene>
    <name evidence="1" type="ordered locus">P700755_003310</name>
</gene>
<proteinExistence type="predicted"/>
<dbReference type="EMBL" id="CP003879">
    <property type="protein sequence ID" value="AFU69952.1"/>
    <property type="molecule type" value="Genomic_DNA"/>
</dbReference>
<dbReference type="HOGENOM" id="CLU_3065346_0_0_10"/>
<name>K4IHE0_PSYTT</name>
<evidence type="ECO:0000313" key="2">
    <source>
        <dbReference type="Proteomes" id="UP000008514"/>
    </source>
</evidence>
<reference evidence="1" key="1">
    <citation type="submission" date="2006-03" db="EMBL/GenBank/DDBJ databases">
        <authorList>
            <person name="Bowman J."/>
            <person name="Ferriera S."/>
            <person name="Johnson J."/>
            <person name="Kravitz S."/>
            <person name="Halpern A."/>
            <person name="Remington K."/>
            <person name="Beeson K."/>
            <person name="Tran B."/>
            <person name="Rogers Y.-H."/>
            <person name="Friedman R."/>
            <person name="Venter J.C."/>
        </authorList>
    </citation>
    <scope>NUCLEOTIDE SEQUENCE [LARGE SCALE GENOMIC DNA]</scope>
    <source>
        <strain evidence="1">ATCC 700755</strain>
    </source>
</reference>
<sequence length="53" mass="6058">MVYLKGKYLANGSYLGNCGKMLALKIEILKIIILRPQFLGHARAVFSQRLEDY</sequence>
<protein>
    <submittedName>
        <fullName evidence="1">Uncharacterized protein</fullName>
    </submittedName>
</protein>
<dbReference type="KEGG" id="ptq:P700755_003310"/>
<evidence type="ECO:0000313" key="1">
    <source>
        <dbReference type="EMBL" id="AFU69952.1"/>
    </source>
</evidence>
<dbReference type="Proteomes" id="UP000008514">
    <property type="component" value="Chromosome"/>
</dbReference>
<keyword evidence="2" id="KW-1185">Reference proteome</keyword>
<reference evidence="1" key="2">
    <citation type="submission" date="2012-09" db="EMBL/GenBank/DDBJ databases">
        <title>The complete sequence of Psychroflexus torquis an extreme psychrophile from sea-ice that is stimulated by light.</title>
        <authorList>
            <person name="Feng S."/>
            <person name="Powell S.M."/>
            <person name="Bowman J.P."/>
        </authorList>
    </citation>
    <scope>NUCLEOTIDE SEQUENCE [LARGE SCALE GENOMIC DNA]</scope>
    <source>
        <strain evidence="1">ATCC 700755</strain>
    </source>
</reference>
<dbReference type="AlphaFoldDB" id="K4IHE0"/>
<accession>K4IHE0</accession>